<dbReference type="GO" id="GO:0005524">
    <property type="term" value="F:ATP binding"/>
    <property type="evidence" value="ECO:0007669"/>
    <property type="project" value="InterPro"/>
</dbReference>
<reference evidence="3 4" key="1">
    <citation type="submission" date="2016-09" db="EMBL/GenBank/DDBJ databases">
        <title>Rhizobium oryziradicis sp. nov., isolated from the root of rice.</title>
        <authorList>
            <person name="Zhao J."/>
            <person name="Zhang X."/>
        </authorList>
    </citation>
    <scope>NUCLEOTIDE SEQUENCE [LARGE SCALE GENOMIC DNA]</scope>
    <source>
        <strain evidence="3 4">N19</strain>
    </source>
</reference>
<name>A0A1Q8ZQF2_9HYPH</name>
<evidence type="ECO:0000313" key="4">
    <source>
        <dbReference type="Proteomes" id="UP000186894"/>
    </source>
</evidence>
<dbReference type="AlphaFoldDB" id="A0A1Q8ZQF2"/>
<accession>A0A1Q8ZQF2</accession>
<dbReference type="OrthoDB" id="9811101at2"/>
<dbReference type="Pfam" id="PF07931">
    <property type="entry name" value="CPT"/>
    <property type="match status" value="1"/>
</dbReference>
<comment type="caution">
    <text evidence="3">The sequence shown here is derived from an EMBL/GenBank/DDBJ whole genome shotgun (WGS) entry which is preliminary data.</text>
</comment>
<dbReference type="SUPFAM" id="SSF52540">
    <property type="entry name" value="P-loop containing nucleoside triphosphate hydrolases"/>
    <property type="match status" value="1"/>
</dbReference>
<dbReference type="STRING" id="1867956.BJF95_07085"/>
<dbReference type="InterPro" id="IPR027417">
    <property type="entry name" value="P-loop_NTPase"/>
</dbReference>
<dbReference type="Proteomes" id="UP000186894">
    <property type="component" value="Unassembled WGS sequence"/>
</dbReference>
<dbReference type="EMBL" id="MKIM01000027">
    <property type="protein sequence ID" value="OLP44305.1"/>
    <property type="molecule type" value="Genomic_DNA"/>
</dbReference>
<protein>
    <submittedName>
        <fullName evidence="3">Chloramphenicol phosphotransferase</fullName>
    </submittedName>
</protein>
<gene>
    <name evidence="3" type="ORF">BJF95_07085</name>
</gene>
<sequence length="222" mass="24925">MESSQACQPGQILILNGAPRSGKSTLARAIQDRFPGLWVNIGVDAQIGMIGARHRPGIGLRPGGEHPEQEENVKRLYAALYESIAAYSRLGIHVVTDVGHHEGYSKPLNILDDCAQKLRGLPAFFIGIRCSLEMIMVRRQQSSEHYLQGSPQQPFPLPVQKWQEEVHDHGTYDLEIDTTDKSPEENADRISAFLKTTRDQPTFFERRLKNLQNGLHSAKTNF</sequence>
<dbReference type="InterPro" id="IPR012853">
    <property type="entry name" value="CPT"/>
</dbReference>
<evidence type="ECO:0000256" key="1">
    <source>
        <dbReference type="PIRSR" id="PIRSR007531-1"/>
    </source>
</evidence>
<evidence type="ECO:0000256" key="2">
    <source>
        <dbReference type="PIRSR" id="PIRSR007531-2"/>
    </source>
</evidence>
<dbReference type="GO" id="GO:0016740">
    <property type="term" value="F:transferase activity"/>
    <property type="evidence" value="ECO:0007669"/>
    <property type="project" value="UniProtKB-KW"/>
</dbReference>
<dbReference type="RefSeq" id="WP_075639812.1">
    <property type="nucleotide sequence ID" value="NZ_MKIM01000027.1"/>
</dbReference>
<keyword evidence="4" id="KW-1185">Reference proteome</keyword>
<evidence type="ECO:0000313" key="3">
    <source>
        <dbReference type="EMBL" id="OLP44305.1"/>
    </source>
</evidence>
<proteinExistence type="predicted"/>
<keyword evidence="3" id="KW-0808">Transferase</keyword>
<feature type="active site" evidence="1">
    <location>
        <position position="44"/>
    </location>
</feature>
<dbReference type="Gene3D" id="3.40.50.300">
    <property type="entry name" value="P-loop containing nucleotide triphosphate hydrolases"/>
    <property type="match status" value="1"/>
</dbReference>
<feature type="binding site" evidence="2">
    <location>
        <begin position="17"/>
        <end position="24"/>
    </location>
    <ligand>
        <name>ATP</name>
        <dbReference type="ChEBI" id="CHEBI:30616"/>
    </ligand>
</feature>
<dbReference type="PIRSF" id="PIRSF007531">
    <property type="entry name" value="CPT"/>
    <property type="match status" value="1"/>
</dbReference>
<organism evidence="3 4">
    <name type="scientific">Rhizobium oryziradicis</name>
    <dbReference type="NCBI Taxonomy" id="1867956"/>
    <lineage>
        <taxon>Bacteria</taxon>
        <taxon>Pseudomonadati</taxon>
        <taxon>Pseudomonadota</taxon>
        <taxon>Alphaproteobacteria</taxon>
        <taxon>Hyphomicrobiales</taxon>
        <taxon>Rhizobiaceae</taxon>
        <taxon>Rhizobium/Agrobacterium group</taxon>
        <taxon>Rhizobium</taxon>
    </lineage>
</organism>